<reference evidence="6" key="1">
    <citation type="submission" date="2016-10" db="EMBL/GenBank/DDBJ databases">
        <authorList>
            <person name="Varghese N."/>
            <person name="Submissions S."/>
        </authorList>
    </citation>
    <scope>NUCLEOTIDE SEQUENCE [LARGE SCALE GENOMIC DNA]</scope>
    <source>
        <strain evidence="6">CGMCC 1.6199</strain>
    </source>
</reference>
<dbReference type="InterPro" id="IPR050309">
    <property type="entry name" value="Type-B_Carboxylest/Lipase"/>
</dbReference>
<evidence type="ECO:0000256" key="2">
    <source>
        <dbReference type="ARBA" id="ARBA00022801"/>
    </source>
</evidence>
<evidence type="ECO:0000313" key="5">
    <source>
        <dbReference type="EMBL" id="SDL63842.1"/>
    </source>
</evidence>
<comment type="similarity">
    <text evidence="1 3">Belongs to the type-B carboxylesterase/lipase family.</text>
</comment>
<keyword evidence="2 3" id="KW-0378">Hydrolase</keyword>
<dbReference type="PANTHER" id="PTHR11559">
    <property type="entry name" value="CARBOXYLESTERASE"/>
    <property type="match status" value="1"/>
</dbReference>
<organism evidence="5 6">
    <name type="scientific">Sediminibacillus halophilus</name>
    <dbReference type="NCBI Taxonomy" id="482461"/>
    <lineage>
        <taxon>Bacteria</taxon>
        <taxon>Bacillati</taxon>
        <taxon>Bacillota</taxon>
        <taxon>Bacilli</taxon>
        <taxon>Bacillales</taxon>
        <taxon>Bacillaceae</taxon>
        <taxon>Sediminibacillus</taxon>
    </lineage>
</organism>
<dbReference type="Gene3D" id="3.40.50.1820">
    <property type="entry name" value="alpha/beta hydrolase"/>
    <property type="match status" value="1"/>
</dbReference>
<feature type="domain" description="Carboxylesterase type B" evidence="4">
    <location>
        <begin position="6"/>
        <end position="455"/>
    </location>
</feature>
<evidence type="ECO:0000259" key="4">
    <source>
        <dbReference type="Pfam" id="PF00135"/>
    </source>
</evidence>
<dbReference type="PROSITE" id="PS00122">
    <property type="entry name" value="CARBOXYLESTERASE_B_1"/>
    <property type="match status" value="1"/>
</dbReference>
<dbReference type="EC" id="3.1.1.-" evidence="3"/>
<dbReference type="Proteomes" id="UP000182347">
    <property type="component" value="Unassembled WGS sequence"/>
</dbReference>
<dbReference type="AlphaFoldDB" id="A0A1G9LP90"/>
<name>A0A1G9LP90_9BACI</name>
<dbReference type="InterPro" id="IPR019819">
    <property type="entry name" value="Carboxylesterase_B_CS"/>
</dbReference>
<dbReference type="InterPro" id="IPR019826">
    <property type="entry name" value="Carboxylesterase_B_AS"/>
</dbReference>
<sequence>MDKILAETKQGQLKGKVEGESISWKGIPYAKAPVGKLRFEPPQQPENWQGVREAFDFGPVCPQPPEDAAMQGINPEDMSEDCLYLNVWTPNTSKKDLPVMVWIHGGAFTSGAGSCYLYNGARLAIQGEVVVVTLNYRLGALGFLHLAGLDDHFTANLGLLDQIAALRWVKNNIAAFGGDPQQVTIFGESAGSMSIASLFAMPQAKGLFNKAIMESGASQVVPTGQAVHIAKDFISMLDIEPDHLSAIKDESLDSLMKASEKVYQENGGDESVLLFQPAIDDNTLPQYPTDAVAAGSAADIPLMIGTNHDEGVFFVRPDAEEMPEGKMDEIVKRMAGRENADQIREYYPPSAEGQARLITDFVFWKPALEFAEAQTNYAPVWMYRFDWHVPGHPYAGKAVHALEIPFVFQNLDYFRKLEVEVGMSLEKLSTRMQNAWVSFARTGEPGSDWPAYDLEVRKTKIFNESDRIIADPHKEKRRMIQDIESRK</sequence>
<dbReference type="SUPFAM" id="SSF53474">
    <property type="entry name" value="alpha/beta-Hydrolases"/>
    <property type="match status" value="1"/>
</dbReference>
<dbReference type="PROSITE" id="PS00941">
    <property type="entry name" value="CARBOXYLESTERASE_B_2"/>
    <property type="match status" value="1"/>
</dbReference>
<dbReference type="OrthoDB" id="9775851at2"/>
<accession>A0A1G9LP90</accession>
<dbReference type="EMBL" id="FNHF01000001">
    <property type="protein sequence ID" value="SDL63842.1"/>
    <property type="molecule type" value="Genomic_DNA"/>
</dbReference>
<gene>
    <name evidence="5" type="ORF">SAMN05216244_0223</name>
</gene>
<dbReference type="RefSeq" id="WP_074597040.1">
    <property type="nucleotide sequence ID" value="NZ_FNHF01000001.1"/>
</dbReference>
<dbReference type="STRING" id="482461.SAMN05216244_0223"/>
<proteinExistence type="inferred from homology"/>
<evidence type="ECO:0000256" key="3">
    <source>
        <dbReference type="RuleBase" id="RU361235"/>
    </source>
</evidence>
<evidence type="ECO:0000256" key="1">
    <source>
        <dbReference type="ARBA" id="ARBA00005964"/>
    </source>
</evidence>
<keyword evidence="6" id="KW-1185">Reference proteome</keyword>
<evidence type="ECO:0000313" key="6">
    <source>
        <dbReference type="Proteomes" id="UP000182347"/>
    </source>
</evidence>
<dbReference type="GO" id="GO:0016787">
    <property type="term" value="F:hydrolase activity"/>
    <property type="evidence" value="ECO:0007669"/>
    <property type="project" value="UniProtKB-KW"/>
</dbReference>
<dbReference type="InterPro" id="IPR002018">
    <property type="entry name" value="CarbesteraseB"/>
</dbReference>
<dbReference type="Pfam" id="PF00135">
    <property type="entry name" value="COesterase"/>
    <property type="match status" value="1"/>
</dbReference>
<dbReference type="InterPro" id="IPR029058">
    <property type="entry name" value="AB_hydrolase_fold"/>
</dbReference>
<protein>
    <recommendedName>
        <fullName evidence="3">Carboxylic ester hydrolase</fullName>
        <ecNumber evidence="3">3.1.1.-</ecNumber>
    </recommendedName>
</protein>